<dbReference type="GO" id="GO:0005524">
    <property type="term" value="F:ATP binding"/>
    <property type="evidence" value="ECO:0007669"/>
    <property type="project" value="UniProtKB-KW"/>
</dbReference>
<dbReference type="Pfam" id="PF00005">
    <property type="entry name" value="ABC_tran"/>
    <property type="match status" value="1"/>
</dbReference>
<comment type="caution">
    <text evidence="10">The sequence shown here is derived from an EMBL/GenBank/DDBJ whole genome shotgun (WGS) entry which is preliminary data.</text>
</comment>
<dbReference type="RefSeq" id="WP_230056773.1">
    <property type="nucleotide sequence ID" value="NZ_CAJHOE010000002.1"/>
</dbReference>
<dbReference type="Proteomes" id="UP000789359">
    <property type="component" value="Unassembled WGS sequence"/>
</dbReference>
<feature type="transmembrane region" description="Helical" evidence="7">
    <location>
        <begin position="118"/>
        <end position="141"/>
    </location>
</feature>
<feature type="transmembrane region" description="Helical" evidence="7">
    <location>
        <begin position="12"/>
        <end position="34"/>
    </location>
</feature>
<dbReference type="InterPro" id="IPR003593">
    <property type="entry name" value="AAA+_ATPase"/>
</dbReference>
<protein>
    <submittedName>
        <fullName evidence="10">ABC transporter ATP-binding/permease protein YojI</fullName>
    </submittedName>
</protein>
<dbReference type="SMART" id="SM00382">
    <property type="entry name" value="AAA"/>
    <property type="match status" value="1"/>
</dbReference>
<dbReference type="InterPro" id="IPR039421">
    <property type="entry name" value="Type_1_exporter"/>
</dbReference>
<organism evidence="10 11">
    <name type="scientific">Campylobacter suis</name>
    <dbReference type="NCBI Taxonomy" id="2790657"/>
    <lineage>
        <taxon>Bacteria</taxon>
        <taxon>Pseudomonadati</taxon>
        <taxon>Campylobacterota</taxon>
        <taxon>Epsilonproteobacteria</taxon>
        <taxon>Campylobacterales</taxon>
        <taxon>Campylobacteraceae</taxon>
        <taxon>Campylobacter</taxon>
    </lineage>
</organism>
<dbReference type="InterPro" id="IPR003439">
    <property type="entry name" value="ABC_transporter-like_ATP-bd"/>
</dbReference>
<evidence type="ECO:0000256" key="7">
    <source>
        <dbReference type="SAM" id="Phobius"/>
    </source>
</evidence>
<gene>
    <name evidence="10" type="primary">yojI</name>
    <name evidence="10" type="ORF">LMG8286_00991</name>
</gene>
<dbReference type="NCBIfam" id="NF007813">
    <property type="entry name" value="PRK10522.1"/>
    <property type="match status" value="1"/>
</dbReference>
<comment type="subcellular location">
    <subcellularLocation>
        <location evidence="1">Cell membrane</location>
        <topology evidence="1">Multi-pass membrane protein</topology>
    </subcellularLocation>
</comment>
<proteinExistence type="predicted"/>
<evidence type="ECO:0000256" key="6">
    <source>
        <dbReference type="ARBA" id="ARBA00023136"/>
    </source>
</evidence>
<dbReference type="InterPro" id="IPR027417">
    <property type="entry name" value="P-loop_NTPase"/>
</dbReference>
<feature type="domain" description="ABC transporter" evidence="8">
    <location>
        <begin position="321"/>
        <end position="546"/>
    </location>
</feature>
<dbReference type="PANTHER" id="PTHR24221:SF654">
    <property type="entry name" value="ATP-BINDING CASSETTE SUB-FAMILY B MEMBER 6"/>
    <property type="match status" value="1"/>
</dbReference>
<dbReference type="Pfam" id="PF00664">
    <property type="entry name" value="ABC_membrane"/>
    <property type="match status" value="1"/>
</dbReference>
<dbReference type="InterPro" id="IPR011527">
    <property type="entry name" value="ABC1_TM_dom"/>
</dbReference>
<reference evidence="10 11" key="1">
    <citation type="submission" date="2020-11" db="EMBL/GenBank/DDBJ databases">
        <authorList>
            <person name="Peeters C."/>
        </authorList>
    </citation>
    <scope>NUCLEOTIDE SEQUENCE [LARGE SCALE GENOMIC DNA]</scope>
    <source>
        <strain evidence="10 11">LMG 8286</strain>
    </source>
</reference>
<keyword evidence="2 7" id="KW-0812">Transmembrane</keyword>
<keyword evidence="6 7" id="KW-0472">Membrane</keyword>
<evidence type="ECO:0000313" key="10">
    <source>
        <dbReference type="EMBL" id="CAD7287899.1"/>
    </source>
</evidence>
<keyword evidence="11" id="KW-1185">Reference proteome</keyword>
<feature type="transmembrane region" description="Helical" evidence="7">
    <location>
        <begin position="238"/>
        <end position="257"/>
    </location>
</feature>
<evidence type="ECO:0000313" key="11">
    <source>
        <dbReference type="Proteomes" id="UP000789359"/>
    </source>
</evidence>
<dbReference type="InterPro" id="IPR005898">
    <property type="entry name" value="Cyc_pep_transpt_SyrD/YojI"/>
</dbReference>
<dbReference type="InterPro" id="IPR036640">
    <property type="entry name" value="ABC1_TM_sf"/>
</dbReference>
<sequence length="546" mass="61045">MIREILKANIAKLLLITILTLAYSWLGVATLAFINDELLSVKSFDGVVLAKFMGLLLAFFALSVYANITLSNFGHKLVYTIRKRLVKQILDTPNAQINVIGKAKIIASLNSDIKTISFAFMSAPSLLQGSVFLFAVCAYLFYISPKLFIFVAIWMSVILLINAYLMKHVHKNFKISRAKDDELQASYNDIVEGHRELSLSPERAFLTYGELDVVANEKMASMIKTDIYHSIGNNFSNIMLLGLVGLCIFLCLAYELASLEIAVTMSLAILFLRGSILSMMGAIPTTLSAKVSLDKISKLEFVNFKADFKKRENLFKNWQEICLKNVDFSYAQGFGLKDINFCIKRGEIVFLIGKNGSGKSTFVNVLCGLLRPNSGEILIDSNPVTEENLREYQTNISAIFSDFYLFSQVIDENANEASKDQVDELLSLLEIDDKVKVVQARLSTTALSQGQRKRLSLFIALLQNPGLLVLDEWAADQDPIFKRVFYREILPLIKERGVSILAISHDDGYFDVAERIFLAKDGTIRELVGAERESASKDATSKLEES</sequence>
<evidence type="ECO:0000259" key="9">
    <source>
        <dbReference type="PROSITE" id="PS50929"/>
    </source>
</evidence>
<keyword evidence="4 10" id="KW-0067">ATP-binding</keyword>
<evidence type="ECO:0000259" key="8">
    <source>
        <dbReference type="PROSITE" id="PS50893"/>
    </source>
</evidence>
<dbReference type="EMBL" id="CAJHOE010000002">
    <property type="protein sequence ID" value="CAD7287899.1"/>
    <property type="molecule type" value="Genomic_DNA"/>
</dbReference>
<dbReference type="CDD" id="cd03228">
    <property type="entry name" value="ABCC_MRP_Like"/>
    <property type="match status" value="1"/>
</dbReference>
<name>A0ABM8Q506_9BACT</name>
<keyword evidence="5 7" id="KW-1133">Transmembrane helix</keyword>
<evidence type="ECO:0000256" key="4">
    <source>
        <dbReference type="ARBA" id="ARBA00022840"/>
    </source>
</evidence>
<accession>A0ABM8Q506</accession>
<dbReference type="NCBIfam" id="TIGR01194">
    <property type="entry name" value="cyc_pep_trnsptr"/>
    <property type="match status" value="1"/>
</dbReference>
<feature type="domain" description="ABC transmembrane type-1" evidence="9">
    <location>
        <begin position="13"/>
        <end position="288"/>
    </location>
</feature>
<feature type="transmembrane region" description="Helical" evidence="7">
    <location>
        <begin position="147"/>
        <end position="165"/>
    </location>
</feature>
<dbReference type="Gene3D" id="1.20.1560.10">
    <property type="entry name" value="ABC transporter type 1, transmembrane domain"/>
    <property type="match status" value="1"/>
</dbReference>
<evidence type="ECO:0000256" key="1">
    <source>
        <dbReference type="ARBA" id="ARBA00004651"/>
    </source>
</evidence>
<feature type="transmembrane region" description="Helical" evidence="7">
    <location>
        <begin position="54"/>
        <end position="74"/>
    </location>
</feature>
<evidence type="ECO:0000256" key="2">
    <source>
        <dbReference type="ARBA" id="ARBA00022692"/>
    </source>
</evidence>
<dbReference type="PANTHER" id="PTHR24221">
    <property type="entry name" value="ATP-BINDING CASSETTE SUB-FAMILY B"/>
    <property type="match status" value="1"/>
</dbReference>
<evidence type="ECO:0000256" key="3">
    <source>
        <dbReference type="ARBA" id="ARBA00022741"/>
    </source>
</evidence>
<dbReference type="PROSITE" id="PS50893">
    <property type="entry name" value="ABC_TRANSPORTER_2"/>
    <property type="match status" value="1"/>
</dbReference>
<dbReference type="Gene3D" id="3.40.50.300">
    <property type="entry name" value="P-loop containing nucleotide triphosphate hydrolases"/>
    <property type="match status" value="1"/>
</dbReference>
<dbReference type="PROSITE" id="PS50929">
    <property type="entry name" value="ABC_TM1F"/>
    <property type="match status" value="1"/>
</dbReference>
<dbReference type="SUPFAM" id="SSF52540">
    <property type="entry name" value="P-loop containing nucleoside triphosphate hydrolases"/>
    <property type="match status" value="1"/>
</dbReference>
<keyword evidence="3" id="KW-0547">Nucleotide-binding</keyword>
<dbReference type="SUPFAM" id="SSF90123">
    <property type="entry name" value="ABC transporter transmembrane region"/>
    <property type="match status" value="1"/>
</dbReference>
<evidence type="ECO:0000256" key="5">
    <source>
        <dbReference type="ARBA" id="ARBA00022989"/>
    </source>
</evidence>